<evidence type="ECO:0000313" key="3">
    <source>
        <dbReference type="Proteomes" id="UP000321901"/>
    </source>
</evidence>
<keyword evidence="3" id="KW-1185">Reference proteome</keyword>
<proteinExistence type="predicted"/>
<sequence length="130" mass="14849">MNITKKIPIVESHLLLPLMWEGDLELHTNREKMSKSRFKDAILHGDTVLSIAIQLVLEEGRGWVDISSFSASYRKSVSVGDELYVVYHPRNSDSHRKQIDFEAINQRDELILSGSFSVTGGWTIEKLYQS</sequence>
<organism evidence="2 3">
    <name type="scientific">Sporosarcina luteola</name>
    <dbReference type="NCBI Taxonomy" id="582850"/>
    <lineage>
        <taxon>Bacteria</taxon>
        <taxon>Bacillati</taxon>
        <taxon>Bacillota</taxon>
        <taxon>Bacilli</taxon>
        <taxon>Bacillales</taxon>
        <taxon>Caryophanaceae</taxon>
        <taxon>Sporosarcina</taxon>
    </lineage>
</organism>
<feature type="domain" description="MaoC-like" evidence="1">
    <location>
        <begin position="26"/>
        <end position="105"/>
    </location>
</feature>
<name>A0A511Z330_9BACL</name>
<dbReference type="InterPro" id="IPR002539">
    <property type="entry name" value="MaoC-like_dom"/>
</dbReference>
<dbReference type="RefSeq" id="WP_147054326.1">
    <property type="nucleotide sequence ID" value="NZ_BJYL01000003.1"/>
</dbReference>
<dbReference type="Proteomes" id="UP000321901">
    <property type="component" value="Unassembled WGS sequence"/>
</dbReference>
<evidence type="ECO:0000259" key="1">
    <source>
        <dbReference type="Pfam" id="PF01575"/>
    </source>
</evidence>
<protein>
    <recommendedName>
        <fullName evidence="1">MaoC-like domain-containing protein</fullName>
    </recommendedName>
</protein>
<dbReference type="SUPFAM" id="SSF54637">
    <property type="entry name" value="Thioesterase/thiol ester dehydrase-isomerase"/>
    <property type="match status" value="1"/>
</dbReference>
<evidence type="ECO:0000313" key="2">
    <source>
        <dbReference type="EMBL" id="GEN81855.1"/>
    </source>
</evidence>
<dbReference type="EMBL" id="BJYL01000003">
    <property type="protein sequence ID" value="GEN81855.1"/>
    <property type="molecule type" value="Genomic_DNA"/>
</dbReference>
<gene>
    <name evidence="2" type="ORF">SLU01_01670</name>
</gene>
<dbReference type="OrthoDB" id="9801625at2"/>
<dbReference type="Pfam" id="PF01575">
    <property type="entry name" value="MaoC_dehydratas"/>
    <property type="match status" value="1"/>
</dbReference>
<accession>A0A511Z330</accession>
<dbReference type="InterPro" id="IPR029069">
    <property type="entry name" value="HotDog_dom_sf"/>
</dbReference>
<dbReference type="Gene3D" id="3.10.129.10">
    <property type="entry name" value="Hotdog Thioesterase"/>
    <property type="match status" value="1"/>
</dbReference>
<dbReference type="AlphaFoldDB" id="A0A511Z330"/>
<comment type="caution">
    <text evidence="2">The sequence shown here is derived from an EMBL/GenBank/DDBJ whole genome shotgun (WGS) entry which is preliminary data.</text>
</comment>
<reference evidence="2 3" key="1">
    <citation type="submission" date="2019-07" db="EMBL/GenBank/DDBJ databases">
        <title>Whole genome shotgun sequence of Sporosarcina luteola NBRC 105378.</title>
        <authorList>
            <person name="Hosoyama A."/>
            <person name="Uohara A."/>
            <person name="Ohji S."/>
            <person name="Ichikawa N."/>
        </authorList>
    </citation>
    <scope>NUCLEOTIDE SEQUENCE [LARGE SCALE GENOMIC DNA]</scope>
    <source>
        <strain evidence="2 3">NBRC 105378</strain>
    </source>
</reference>